<sequence length="261" mass="28603">MPTARAHNGDDIYFEVHGEGPALVCYADPNLPVDAPAADLMRRLCTGLREGLTDRHRIVLLSYPGAHPFQTMTPENVTSDLLAVADAAGLDDFTWWGYSWGGVIGLQLALRTDRLTGLAMTGFPPLDGPYHEMLQITLGSAQPSHLDDLGISVEKTTMIEKMRQSAIYYEALQDFDDRDANKQLKLPRLCFAGTDDVIVAGDVVVRIGGIVTDTRPELEDLGWEVHLLDGLDHLGGVEPDVVVPLLRDWMDRAVVGERTAS</sequence>
<comment type="caution">
    <text evidence="1">The sequence shown here is derived from an EMBL/GenBank/DDBJ whole genome shotgun (WGS) entry which is preliminary data.</text>
</comment>
<organism evidence="1 2">
    <name type="scientific">Pseudonocardia parietis</name>
    <dbReference type="NCBI Taxonomy" id="570936"/>
    <lineage>
        <taxon>Bacteria</taxon>
        <taxon>Bacillati</taxon>
        <taxon>Actinomycetota</taxon>
        <taxon>Actinomycetes</taxon>
        <taxon>Pseudonocardiales</taxon>
        <taxon>Pseudonocardiaceae</taxon>
        <taxon>Pseudonocardia</taxon>
    </lineage>
</organism>
<proteinExistence type="predicted"/>
<name>A0ABS4VUC2_9PSEU</name>
<dbReference type="InterPro" id="IPR029058">
    <property type="entry name" value="AB_hydrolase_fold"/>
</dbReference>
<keyword evidence="2" id="KW-1185">Reference proteome</keyword>
<dbReference type="EMBL" id="JAGINU010000001">
    <property type="protein sequence ID" value="MBP2367527.1"/>
    <property type="molecule type" value="Genomic_DNA"/>
</dbReference>
<dbReference type="SUPFAM" id="SSF53474">
    <property type="entry name" value="alpha/beta-Hydrolases"/>
    <property type="match status" value="1"/>
</dbReference>
<gene>
    <name evidence="1" type="ORF">JOF36_003223</name>
</gene>
<evidence type="ECO:0000313" key="2">
    <source>
        <dbReference type="Proteomes" id="UP001519295"/>
    </source>
</evidence>
<dbReference type="Proteomes" id="UP001519295">
    <property type="component" value="Unassembled WGS sequence"/>
</dbReference>
<dbReference type="Gene3D" id="3.40.50.1820">
    <property type="entry name" value="alpha/beta hydrolase"/>
    <property type="match status" value="1"/>
</dbReference>
<protein>
    <submittedName>
        <fullName evidence="1">Pimeloyl-ACP methyl ester carboxylesterase</fullName>
    </submittedName>
</protein>
<accession>A0ABS4VUC2</accession>
<evidence type="ECO:0000313" key="1">
    <source>
        <dbReference type="EMBL" id="MBP2367527.1"/>
    </source>
</evidence>
<reference evidence="1 2" key="1">
    <citation type="submission" date="2021-03" db="EMBL/GenBank/DDBJ databases">
        <title>Sequencing the genomes of 1000 actinobacteria strains.</title>
        <authorList>
            <person name="Klenk H.-P."/>
        </authorList>
    </citation>
    <scope>NUCLEOTIDE SEQUENCE [LARGE SCALE GENOMIC DNA]</scope>
    <source>
        <strain evidence="1 2">DSM 45256</strain>
    </source>
</reference>
<dbReference type="RefSeq" id="WP_210027666.1">
    <property type="nucleotide sequence ID" value="NZ_JAGINU010000001.1"/>
</dbReference>